<evidence type="ECO:0000313" key="3">
    <source>
        <dbReference type="Proteomes" id="UP001159405"/>
    </source>
</evidence>
<keyword evidence="1" id="KW-1133">Transmembrane helix</keyword>
<name>A0ABN8NKA1_9CNID</name>
<evidence type="ECO:0008006" key="4">
    <source>
        <dbReference type="Google" id="ProtNLM"/>
    </source>
</evidence>
<comment type="caution">
    <text evidence="2">The sequence shown here is derived from an EMBL/GenBank/DDBJ whole genome shotgun (WGS) entry which is preliminary data.</text>
</comment>
<evidence type="ECO:0000313" key="2">
    <source>
        <dbReference type="EMBL" id="CAH3107564.1"/>
    </source>
</evidence>
<dbReference type="EMBL" id="CALNXK010000020">
    <property type="protein sequence ID" value="CAH3107564.1"/>
    <property type="molecule type" value="Genomic_DNA"/>
</dbReference>
<keyword evidence="1" id="KW-0472">Membrane</keyword>
<feature type="transmembrane region" description="Helical" evidence="1">
    <location>
        <begin position="83"/>
        <end position="101"/>
    </location>
</feature>
<keyword evidence="3" id="KW-1185">Reference proteome</keyword>
<dbReference type="SUPFAM" id="SSF81321">
    <property type="entry name" value="Family A G protein-coupled receptor-like"/>
    <property type="match status" value="1"/>
</dbReference>
<gene>
    <name evidence="2" type="ORF">PLOB_00016726</name>
</gene>
<sequence length="152" mass="17368">MRTCDFAHSFLGTTDFNSCFDGCPSPVLSQKVRGDDIVFLELLCHHLFILYDRSISAQVQEEKKGPKSPNAFRKVYFAQGVRVAYILAIATGVFTVCWVPVKTMRFVIGMRPNSPLHMWLRTLAVSNSVMNFLIYSARMRAFEEAYLSIFRL</sequence>
<dbReference type="Proteomes" id="UP001159405">
    <property type="component" value="Unassembled WGS sequence"/>
</dbReference>
<protein>
    <recommendedName>
        <fullName evidence="4">G-protein coupled receptors family 1 profile domain-containing protein</fullName>
    </recommendedName>
</protein>
<feature type="transmembrane region" description="Helical" evidence="1">
    <location>
        <begin position="116"/>
        <end position="135"/>
    </location>
</feature>
<proteinExistence type="predicted"/>
<dbReference type="Gene3D" id="1.20.1070.10">
    <property type="entry name" value="Rhodopsin 7-helix transmembrane proteins"/>
    <property type="match status" value="1"/>
</dbReference>
<reference evidence="2 3" key="1">
    <citation type="submission" date="2022-05" db="EMBL/GenBank/DDBJ databases">
        <authorList>
            <consortium name="Genoscope - CEA"/>
            <person name="William W."/>
        </authorList>
    </citation>
    <scope>NUCLEOTIDE SEQUENCE [LARGE SCALE GENOMIC DNA]</scope>
</reference>
<keyword evidence="1" id="KW-0812">Transmembrane</keyword>
<evidence type="ECO:0000256" key="1">
    <source>
        <dbReference type="SAM" id="Phobius"/>
    </source>
</evidence>
<organism evidence="2 3">
    <name type="scientific">Porites lobata</name>
    <dbReference type="NCBI Taxonomy" id="104759"/>
    <lineage>
        <taxon>Eukaryota</taxon>
        <taxon>Metazoa</taxon>
        <taxon>Cnidaria</taxon>
        <taxon>Anthozoa</taxon>
        <taxon>Hexacorallia</taxon>
        <taxon>Scleractinia</taxon>
        <taxon>Fungiina</taxon>
        <taxon>Poritidae</taxon>
        <taxon>Porites</taxon>
    </lineage>
</organism>
<accession>A0ABN8NKA1</accession>